<evidence type="ECO:0000313" key="3">
    <source>
        <dbReference type="Proteomes" id="UP001432322"/>
    </source>
</evidence>
<feature type="region of interest" description="Disordered" evidence="1">
    <location>
        <begin position="1"/>
        <end position="27"/>
    </location>
</feature>
<evidence type="ECO:0000256" key="1">
    <source>
        <dbReference type="SAM" id="MobiDB-lite"/>
    </source>
</evidence>
<dbReference type="Proteomes" id="UP001432322">
    <property type="component" value="Unassembled WGS sequence"/>
</dbReference>
<proteinExistence type="predicted"/>
<dbReference type="EMBL" id="BTSY01000006">
    <property type="protein sequence ID" value="GMT33152.1"/>
    <property type="molecule type" value="Genomic_DNA"/>
</dbReference>
<feature type="compositionally biased region" description="Pro residues" evidence="1">
    <location>
        <begin position="1"/>
        <end position="10"/>
    </location>
</feature>
<sequence length="193" mass="21438">CPITPSPPTSLSPGTVGGSSMPLPLPLPRSTRYRTLPLPNPMLPYLRCISVNRLRLSSRHTSSSSTSNSRRIKSIQTVSWLSSSTTSSNSSSTLQPSSRGRSNSSSYSTPSSSRYHIPTVIQYPYRTPVQAYAQQYQQPARQSTSRPSTFPLEASIRREEPTIVPLFVVFPLVLTSTLPSRMRRLPTRRSDRD</sequence>
<reference evidence="2" key="1">
    <citation type="submission" date="2023-10" db="EMBL/GenBank/DDBJ databases">
        <title>Genome assembly of Pristionchus species.</title>
        <authorList>
            <person name="Yoshida K."/>
            <person name="Sommer R.J."/>
        </authorList>
    </citation>
    <scope>NUCLEOTIDE SEQUENCE</scope>
    <source>
        <strain evidence="2">RS5133</strain>
    </source>
</reference>
<feature type="compositionally biased region" description="Low complexity" evidence="1">
    <location>
        <begin position="11"/>
        <end position="27"/>
    </location>
</feature>
<dbReference type="AlphaFoldDB" id="A0AAV5WQ27"/>
<comment type="caution">
    <text evidence="2">The sequence shown here is derived from an EMBL/GenBank/DDBJ whole genome shotgun (WGS) entry which is preliminary data.</text>
</comment>
<keyword evidence="3" id="KW-1185">Reference proteome</keyword>
<gene>
    <name evidence="2" type="ORF">PFISCL1PPCAC_24449</name>
</gene>
<name>A0AAV5WQ27_9BILA</name>
<protein>
    <submittedName>
        <fullName evidence="2">Uncharacterized protein</fullName>
    </submittedName>
</protein>
<accession>A0AAV5WQ27</accession>
<feature type="region of interest" description="Disordered" evidence="1">
    <location>
        <begin position="83"/>
        <end position="113"/>
    </location>
</feature>
<organism evidence="2 3">
    <name type="scientific">Pristionchus fissidentatus</name>
    <dbReference type="NCBI Taxonomy" id="1538716"/>
    <lineage>
        <taxon>Eukaryota</taxon>
        <taxon>Metazoa</taxon>
        <taxon>Ecdysozoa</taxon>
        <taxon>Nematoda</taxon>
        <taxon>Chromadorea</taxon>
        <taxon>Rhabditida</taxon>
        <taxon>Rhabditina</taxon>
        <taxon>Diplogasteromorpha</taxon>
        <taxon>Diplogasteroidea</taxon>
        <taxon>Neodiplogasteridae</taxon>
        <taxon>Pristionchus</taxon>
    </lineage>
</organism>
<feature type="non-terminal residue" evidence="2">
    <location>
        <position position="1"/>
    </location>
</feature>
<evidence type="ECO:0000313" key="2">
    <source>
        <dbReference type="EMBL" id="GMT33152.1"/>
    </source>
</evidence>